<feature type="region of interest" description="Disordered" evidence="1">
    <location>
        <begin position="660"/>
        <end position="728"/>
    </location>
</feature>
<evidence type="ECO:0000313" key="3">
    <source>
        <dbReference type="EMBL" id="EEH34298.2"/>
    </source>
</evidence>
<feature type="domain" description="F-box" evidence="2">
    <location>
        <begin position="19"/>
        <end position="67"/>
    </location>
</feature>
<dbReference type="InterPro" id="IPR001810">
    <property type="entry name" value="F-box_dom"/>
</dbReference>
<dbReference type="STRING" id="502779.C1H3K4"/>
<dbReference type="AlphaFoldDB" id="C1H3K4"/>
<feature type="compositionally biased region" description="Polar residues" evidence="1">
    <location>
        <begin position="477"/>
        <end position="494"/>
    </location>
</feature>
<dbReference type="OrthoDB" id="4200124at2759"/>
<dbReference type="InterPro" id="IPR036047">
    <property type="entry name" value="F-box-like_dom_sf"/>
</dbReference>
<dbReference type="SMART" id="SM00256">
    <property type="entry name" value="FBOX"/>
    <property type="match status" value="1"/>
</dbReference>
<evidence type="ECO:0000313" key="4">
    <source>
        <dbReference type="Proteomes" id="UP000002059"/>
    </source>
</evidence>
<dbReference type="SUPFAM" id="SSF81383">
    <property type="entry name" value="F-box domain"/>
    <property type="match status" value="1"/>
</dbReference>
<evidence type="ECO:0000256" key="1">
    <source>
        <dbReference type="SAM" id="MobiDB-lite"/>
    </source>
</evidence>
<accession>C1H3K4</accession>
<gene>
    <name evidence="3" type="ORF">PAAG_05347</name>
</gene>
<dbReference type="Pfam" id="PF12937">
    <property type="entry name" value="F-box-like"/>
    <property type="match status" value="1"/>
</dbReference>
<evidence type="ECO:0000259" key="2">
    <source>
        <dbReference type="PROSITE" id="PS50181"/>
    </source>
</evidence>
<dbReference type="CDD" id="cd22143">
    <property type="entry name" value="F-box_ScMDM30-like"/>
    <property type="match status" value="1"/>
</dbReference>
<protein>
    <recommendedName>
        <fullName evidence="2">F-box domain-containing protein</fullName>
    </recommendedName>
</protein>
<organism evidence="3 4">
    <name type="scientific">Paracoccidioides lutzii (strain ATCC MYA-826 / Pb01)</name>
    <name type="common">Paracoccidioides brasiliensis</name>
    <dbReference type="NCBI Taxonomy" id="502779"/>
    <lineage>
        <taxon>Eukaryota</taxon>
        <taxon>Fungi</taxon>
        <taxon>Dikarya</taxon>
        <taxon>Ascomycota</taxon>
        <taxon>Pezizomycotina</taxon>
        <taxon>Eurotiomycetes</taxon>
        <taxon>Eurotiomycetidae</taxon>
        <taxon>Onygenales</taxon>
        <taxon>Ajellomycetaceae</taxon>
        <taxon>Paracoccidioides</taxon>
    </lineage>
</organism>
<sequence length="1070" mass="118904">MSSPVNNGFVSLSEIWWKKPPILRLPPETLDAIFSYASSSDLINLSLVSKTFHDLAAAQLYRSFKHVFTDDDARAGHQPVDRLAGLLDTLTTSDYNYAAYIKEISLDTVHSGDTGERATSEFKYEFTCGKFLNTLLLATIKKITALESFRWNVRLEISPSVFTALGKYQSLQNLHVRLQAGPSLHLTRPKPKSHMSFQFPPPSPPSSHSQYQNHHHHPAPPPGGPIPTYMLHSKTNMGSGDVRLVKRLNVHKNPDGPRNFSKFSSLRSLAVLDMDTLDYVSEVAECISSSSTTLKTLKLSFSEKLALESRKKAITDVSDTETVQEEDDDDGFIHPLVISAPPLLPGNSQPVLAHAPTSSDVNVRRERANQEKALARIFGLEKGHVTAEDKRLEQVAEEAVHKADRDIQCSLKSSSGQDIDRIFVENLCTMVRGIANSKSGHASSSKSSRALRKIEKAALMYLESDQTADDFPKGKMKSSSSPQHTHLLTTSTEPTGIFGSGAPVPKTLLDVEDISLPMAADYSAFLINPPPSQLPTSKKCTYPFNGNLIYPPSVGFGMQGPPVKYKSLQNAHPAKADTSVKCAGNIFHNSSCASDTSDAASNKPPLKSTQCEIFQHPASLSNPVDKKPDDEFLDLIDIEHPDELSEDGEDQVFLDPMETSAEGHGQEYQSIDPRSDGEPKVPQSDERNSDPEVHAGPSRKGKEPIRGFDTTCLTDTRVSSEQLESPMNDDTDGAIHEYIRLHHGISLKNLSIYLIPVKPSVLCRAVNISSLKHISLMNVGPQRPFWAMLSKLHKTTALQITSVHTDNVTQSFLTFLNGLDYLEELIMVERSSRSKLESFAPKTVVVIDDIRRQVLVKHIKHLKTLMIRNDDLVHWCLNRESAVLIGKRGAKLRELVVGMNSPNFHVFMQHLNGLRSLHALHIIFSHSDYCTSVLREIRLCATDNVIQRPHLKVKYVAVSYNANGPTSTSIARLYRLPPMPSKIGKKNTFSQKHDFASTSCSYIAPDKGKGKAVQRSESQFSNFITPWTAMESDMESDDDDRNRVTVIEGIKFREVTDVKIWQKEIWDLKL</sequence>
<dbReference type="Gene3D" id="1.20.1280.50">
    <property type="match status" value="1"/>
</dbReference>
<feature type="region of interest" description="Disordered" evidence="1">
    <location>
        <begin position="470"/>
        <end position="499"/>
    </location>
</feature>
<dbReference type="KEGG" id="pbl:PAAG_05347"/>
<dbReference type="Proteomes" id="UP000002059">
    <property type="component" value="Partially assembled WGS sequence"/>
</dbReference>
<dbReference type="eggNOG" id="ENOG502SKJD">
    <property type="taxonomic scope" value="Eukaryota"/>
</dbReference>
<feature type="compositionally biased region" description="Basic and acidic residues" evidence="1">
    <location>
        <begin position="673"/>
        <end position="693"/>
    </location>
</feature>
<name>C1H3K4_PARBA</name>
<dbReference type="OMA" id="LYRNFHI"/>
<feature type="compositionally biased region" description="Polar residues" evidence="1">
    <location>
        <begin position="711"/>
        <end position="725"/>
    </location>
</feature>
<dbReference type="EMBL" id="KN294005">
    <property type="protein sequence ID" value="EEH34298.2"/>
    <property type="molecule type" value="Genomic_DNA"/>
</dbReference>
<keyword evidence="4" id="KW-1185">Reference proteome</keyword>
<reference evidence="3 4" key="1">
    <citation type="journal article" date="2011" name="PLoS Genet.">
        <title>Comparative genomic analysis of human fungal pathogens causing paracoccidioidomycosis.</title>
        <authorList>
            <person name="Desjardins C.A."/>
            <person name="Champion M.D."/>
            <person name="Holder J.W."/>
            <person name="Muszewska A."/>
            <person name="Goldberg J."/>
            <person name="Bailao A.M."/>
            <person name="Brigido M.M."/>
            <person name="Ferreira M.E."/>
            <person name="Garcia A.M."/>
            <person name="Grynberg M."/>
            <person name="Gujja S."/>
            <person name="Heiman D.I."/>
            <person name="Henn M.R."/>
            <person name="Kodira C.D."/>
            <person name="Leon-Narvaez H."/>
            <person name="Longo L.V."/>
            <person name="Ma L.J."/>
            <person name="Malavazi I."/>
            <person name="Matsuo A.L."/>
            <person name="Morais F.V."/>
            <person name="Pereira M."/>
            <person name="Rodriguez-Brito S."/>
            <person name="Sakthikumar S."/>
            <person name="Salem-Izacc S.M."/>
            <person name="Sykes S.M."/>
            <person name="Teixeira M.M."/>
            <person name="Vallejo M.C."/>
            <person name="Walter M.E."/>
            <person name="Yandava C."/>
            <person name="Young S."/>
            <person name="Zeng Q."/>
            <person name="Zucker J."/>
            <person name="Felipe M.S."/>
            <person name="Goldman G.H."/>
            <person name="Haas B.J."/>
            <person name="McEwen J.G."/>
            <person name="Nino-Vega G."/>
            <person name="Puccia R."/>
            <person name="San-Blas G."/>
            <person name="Soares C.M."/>
            <person name="Birren B.W."/>
            <person name="Cuomo C.A."/>
        </authorList>
    </citation>
    <scope>NUCLEOTIDE SEQUENCE [LARGE SCALE GENOMIC DNA]</scope>
    <source>
        <strain evidence="4">ATCC MYA-826 / Pb01</strain>
    </source>
</reference>
<dbReference type="RefSeq" id="XP_015699773.1">
    <property type="nucleotide sequence ID" value="XM_015845547.1"/>
</dbReference>
<dbReference type="GeneID" id="9095792"/>
<proteinExistence type="predicted"/>
<dbReference type="VEuPathDB" id="FungiDB:PAAG_05347"/>
<dbReference type="PROSITE" id="PS50181">
    <property type="entry name" value="FBOX"/>
    <property type="match status" value="1"/>
</dbReference>
<feature type="region of interest" description="Disordered" evidence="1">
    <location>
        <begin position="184"/>
        <end position="229"/>
    </location>
</feature>
<dbReference type="HOGENOM" id="CLU_008260_0_0_1"/>